<dbReference type="PROSITE" id="PS51257">
    <property type="entry name" value="PROKAR_LIPOPROTEIN"/>
    <property type="match status" value="1"/>
</dbReference>
<organism evidence="2 3">
    <name type="scientific">Dysgonomonas macrotermitis</name>
    <dbReference type="NCBI Taxonomy" id="1346286"/>
    <lineage>
        <taxon>Bacteria</taxon>
        <taxon>Pseudomonadati</taxon>
        <taxon>Bacteroidota</taxon>
        <taxon>Bacteroidia</taxon>
        <taxon>Bacteroidales</taxon>
        <taxon>Dysgonomonadaceae</taxon>
        <taxon>Dysgonomonas</taxon>
    </lineage>
</organism>
<feature type="chain" id="PRO_5009907640" evidence="1">
    <location>
        <begin position="25"/>
        <end position="525"/>
    </location>
</feature>
<dbReference type="InterPro" id="IPR041662">
    <property type="entry name" value="SusD-like_2"/>
</dbReference>
<dbReference type="Pfam" id="PF12771">
    <property type="entry name" value="SusD-like_2"/>
    <property type="match status" value="1"/>
</dbReference>
<proteinExistence type="predicted"/>
<evidence type="ECO:0000256" key="1">
    <source>
        <dbReference type="SAM" id="SignalP"/>
    </source>
</evidence>
<dbReference type="AlphaFoldDB" id="A0A1M4TYY4"/>
<dbReference type="EMBL" id="FQUC01000001">
    <property type="protein sequence ID" value="SHE49731.1"/>
    <property type="molecule type" value="Genomic_DNA"/>
</dbReference>
<dbReference type="CDD" id="cd08977">
    <property type="entry name" value="SusD"/>
    <property type="match status" value="1"/>
</dbReference>
<dbReference type="Gene3D" id="1.20.120.840">
    <property type="entry name" value="SusD-like, tetratrico peptide repeats domain"/>
    <property type="match status" value="1"/>
</dbReference>
<dbReference type="InterPro" id="IPR011990">
    <property type="entry name" value="TPR-like_helical_dom_sf"/>
</dbReference>
<dbReference type="Gene3D" id="1.25.40.390">
    <property type="match status" value="2"/>
</dbReference>
<evidence type="ECO:0000313" key="2">
    <source>
        <dbReference type="EMBL" id="SHE49731.1"/>
    </source>
</evidence>
<dbReference type="STRING" id="1346286.SAMN05444362_101460"/>
<dbReference type="RefSeq" id="WP_062175537.1">
    <property type="nucleotide sequence ID" value="NZ_BBXL01000001.1"/>
</dbReference>
<dbReference type="Proteomes" id="UP000184480">
    <property type="component" value="Unassembled WGS sequence"/>
</dbReference>
<name>A0A1M4TYY4_9BACT</name>
<evidence type="ECO:0000313" key="3">
    <source>
        <dbReference type="Proteomes" id="UP000184480"/>
    </source>
</evidence>
<dbReference type="SUPFAM" id="SSF48452">
    <property type="entry name" value="TPR-like"/>
    <property type="match status" value="1"/>
</dbReference>
<dbReference type="OrthoDB" id="1109828at2"/>
<accession>A0A1M4TYY4</accession>
<gene>
    <name evidence="2" type="ORF">SAMN05444362_101460</name>
</gene>
<feature type="signal peptide" evidence="1">
    <location>
        <begin position="1"/>
        <end position="24"/>
    </location>
</feature>
<sequence length="525" mass="58248">MKKIKLFIYLLALGLSGSFLTSCSEDTMDGINKNPNNPSNTDAKFMMAELGTSTAFNVVGGDFSFYLASYIEHETGIYNQLYNAEIRSGEPTLGSTFNNVWQNSVYSNIKTAKIIIAKCSEGGAEEGNDITLGAAKVMLAYNAAIITDLFGDAPYTEAGEINADGTPKYMQPKVDKQEDIYKSIFTHLNEAIVLFDGSDSGVTGSMGGKDFLYSGNSAKWKKAAYALKARYTMRLLNRSTDKTTDLNNILDYINKSFASTADEFKFAQYDGGSQLNPLFSFTYSRDYMAASQSLVDKLLERNDPRYNNTFYNFNASINSYEQVTDATKLKIAPNGTPEQLQYYYSTSLADLAITAPTMLLSYHELLFLKAEALARLGRNTEAESALKEAITVAFANFENSVNSAVNEFVGGDPVTFDADISTKYYTESVKPLFDVNPLKEVMIQKYLAFYGASGESVEAYNDYRRLKATGENFITLNNPKNTTQFPLRLPYGSDEMTANENVKVLYTDQGNYVYTEPVWWAGGTR</sequence>
<reference evidence="3" key="1">
    <citation type="submission" date="2016-11" db="EMBL/GenBank/DDBJ databases">
        <authorList>
            <person name="Varghese N."/>
            <person name="Submissions S."/>
        </authorList>
    </citation>
    <scope>NUCLEOTIDE SEQUENCE [LARGE SCALE GENOMIC DNA]</scope>
    <source>
        <strain evidence="3">DSM 27370</strain>
    </source>
</reference>
<protein>
    <submittedName>
        <fullName evidence="2">Starch-binding associating with outer membrane</fullName>
    </submittedName>
</protein>
<keyword evidence="1" id="KW-0732">Signal</keyword>
<keyword evidence="3" id="KW-1185">Reference proteome</keyword>